<keyword evidence="2 5" id="KW-0223">Dioxygenase</keyword>
<organism evidence="5 6">
    <name type="scientific">Pseudonocardia broussonetiae</name>
    <dbReference type="NCBI Taxonomy" id="2736640"/>
    <lineage>
        <taxon>Bacteria</taxon>
        <taxon>Bacillati</taxon>
        <taxon>Actinomycetota</taxon>
        <taxon>Actinomycetes</taxon>
        <taxon>Pseudonocardiales</taxon>
        <taxon>Pseudonocardiaceae</taxon>
        <taxon>Pseudonocardia</taxon>
    </lineage>
</organism>
<dbReference type="InterPro" id="IPR000627">
    <property type="entry name" value="Intradiol_dOase_C"/>
</dbReference>
<keyword evidence="3 5" id="KW-0560">Oxidoreductase</keyword>
<dbReference type="Proteomes" id="UP000505377">
    <property type="component" value="Chromosome"/>
</dbReference>
<dbReference type="NCBIfam" id="TIGR02423">
    <property type="entry name" value="protocat_alph"/>
    <property type="match status" value="1"/>
</dbReference>
<dbReference type="InterPro" id="IPR050770">
    <property type="entry name" value="Intradiol_RC_Dioxygenase"/>
</dbReference>
<feature type="domain" description="Intradiol ring-cleavage dioxygenases" evidence="4">
    <location>
        <begin position="34"/>
        <end position="161"/>
    </location>
</feature>
<evidence type="ECO:0000256" key="3">
    <source>
        <dbReference type="ARBA" id="ARBA00023002"/>
    </source>
</evidence>
<dbReference type="PANTHER" id="PTHR33711">
    <property type="entry name" value="DIOXYGENASE, PUTATIVE (AFU_ORTHOLOGUE AFUA_2G02910)-RELATED"/>
    <property type="match status" value="1"/>
</dbReference>
<dbReference type="EMBL" id="CP053564">
    <property type="protein sequence ID" value="QJY44670.1"/>
    <property type="molecule type" value="Genomic_DNA"/>
</dbReference>
<dbReference type="InterPro" id="IPR015889">
    <property type="entry name" value="Intradiol_dOase_core"/>
</dbReference>
<dbReference type="InterPro" id="IPR012786">
    <property type="entry name" value="Protocat_dOase_a"/>
</dbReference>
<dbReference type="GO" id="GO:0018578">
    <property type="term" value="F:protocatechuate 3,4-dioxygenase activity"/>
    <property type="evidence" value="ECO:0007669"/>
    <property type="project" value="UniProtKB-EC"/>
</dbReference>
<evidence type="ECO:0000313" key="6">
    <source>
        <dbReference type="Proteomes" id="UP000505377"/>
    </source>
</evidence>
<evidence type="ECO:0000259" key="4">
    <source>
        <dbReference type="Pfam" id="PF00775"/>
    </source>
</evidence>
<name>A0A6M6JC64_9PSEU</name>
<evidence type="ECO:0000313" key="5">
    <source>
        <dbReference type="EMBL" id="QJY44670.1"/>
    </source>
</evidence>
<keyword evidence="6" id="KW-1185">Reference proteome</keyword>
<dbReference type="GO" id="GO:0008199">
    <property type="term" value="F:ferric iron binding"/>
    <property type="evidence" value="ECO:0007669"/>
    <property type="project" value="InterPro"/>
</dbReference>
<dbReference type="PANTHER" id="PTHR33711:SF9">
    <property type="entry name" value="PROTOCATECHUATE 3,4-DIOXYGENASE ALPHA CHAIN"/>
    <property type="match status" value="1"/>
</dbReference>
<evidence type="ECO:0000256" key="2">
    <source>
        <dbReference type="ARBA" id="ARBA00022964"/>
    </source>
</evidence>
<dbReference type="AlphaFoldDB" id="A0A6M6JC64"/>
<dbReference type="Gene3D" id="2.60.130.10">
    <property type="entry name" value="Aromatic compound dioxygenase"/>
    <property type="match status" value="1"/>
</dbReference>
<evidence type="ECO:0000256" key="1">
    <source>
        <dbReference type="ARBA" id="ARBA00007825"/>
    </source>
</evidence>
<dbReference type="EC" id="1.13.11.3" evidence="5"/>
<proteinExistence type="inferred from homology"/>
<dbReference type="RefSeq" id="WP_172154045.1">
    <property type="nucleotide sequence ID" value="NZ_CP053564.1"/>
</dbReference>
<gene>
    <name evidence="5" type="primary">pcaG</name>
    <name evidence="5" type="ORF">HOP40_01500</name>
</gene>
<dbReference type="SUPFAM" id="SSF49482">
    <property type="entry name" value="Aromatic compound dioxygenase"/>
    <property type="match status" value="1"/>
</dbReference>
<reference evidence="5 6" key="1">
    <citation type="submission" date="2020-05" db="EMBL/GenBank/DDBJ databases">
        <authorList>
            <person name="Mo P."/>
        </authorList>
    </citation>
    <scope>NUCLEOTIDE SEQUENCE [LARGE SCALE GENOMIC DNA]</scope>
    <source>
        <strain evidence="5 6">Gen01</strain>
    </source>
</reference>
<dbReference type="KEGG" id="pbro:HOP40_01500"/>
<comment type="similarity">
    <text evidence="1">Belongs to the intradiol ring-cleavage dioxygenase family.</text>
</comment>
<accession>A0A6M6JC64</accession>
<sequence length="170" mass="17801">MSETPSQTVGPFLSIGLTWPDGHLVVPAGSPGAVRISGTLYDGAGEPVPDGLIETWQADAEGRFDDPLFGFGRASTRPDGSWEVVTVKPGATGDGQAPHVDVSVFARGLLDRVVTRIYFPDEAAANAADPVLSALPPDRAATLVATDAGPGELRFDIRLRGEGETVFFVI</sequence>
<protein>
    <submittedName>
        <fullName evidence="5">Protocatechuate 3,4-dioxygenase subunit alpha</fullName>
        <ecNumber evidence="5">1.13.11.3</ecNumber>
    </submittedName>
</protein>
<dbReference type="Pfam" id="PF00775">
    <property type="entry name" value="Dioxygenase_C"/>
    <property type="match status" value="1"/>
</dbReference>